<dbReference type="AlphaFoldDB" id="A0A090E211"/>
<dbReference type="Proteomes" id="UP000045285">
    <property type="component" value="Unassembled WGS sequence"/>
</dbReference>
<proteinExistence type="predicted"/>
<accession>A0A090E211</accession>
<evidence type="ECO:0000313" key="1">
    <source>
        <dbReference type="EMBL" id="CDX20808.1"/>
    </source>
</evidence>
<evidence type="ECO:0000313" key="2">
    <source>
        <dbReference type="Proteomes" id="UP000045285"/>
    </source>
</evidence>
<protein>
    <submittedName>
        <fullName evidence="1">Uncharacterized protein</fullName>
    </submittedName>
</protein>
<sequence>MEDALVNQTSQCSRIDPSAFQVRQAHDPMALNQTDGKVALRGFNGFGHVSNCLQLPVSSDILLHRSESRQAALPRSVNVARDIGASAS</sequence>
<reference evidence="2" key="1">
    <citation type="submission" date="2014-08" db="EMBL/GenBank/DDBJ databases">
        <authorList>
            <person name="Moulin L."/>
        </authorList>
    </citation>
    <scope>NUCLEOTIDE SEQUENCE [LARGE SCALE GENOMIC DNA]</scope>
</reference>
<organism evidence="1 2">
    <name type="scientific">Mesorhizobium plurifarium</name>
    <dbReference type="NCBI Taxonomy" id="69974"/>
    <lineage>
        <taxon>Bacteria</taxon>
        <taxon>Pseudomonadati</taxon>
        <taxon>Pseudomonadota</taxon>
        <taxon>Alphaproteobacteria</taxon>
        <taxon>Hyphomicrobiales</taxon>
        <taxon>Phyllobacteriaceae</taxon>
        <taxon>Mesorhizobium</taxon>
    </lineage>
</organism>
<name>A0A090E211_MESPL</name>
<gene>
    <name evidence="1" type="ORF">MPL3356_340031</name>
</gene>
<dbReference type="EMBL" id="CCMZ01000028">
    <property type="protein sequence ID" value="CDX20808.1"/>
    <property type="molecule type" value="Genomic_DNA"/>
</dbReference>
<keyword evidence="2" id="KW-1185">Reference proteome</keyword>